<dbReference type="GO" id="GO:0008237">
    <property type="term" value="F:metallopeptidase activity"/>
    <property type="evidence" value="ECO:0007669"/>
    <property type="project" value="InterPro"/>
</dbReference>
<dbReference type="AlphaFoldDB" id="A0AAV8VPD0"/>
<dbReference type="InterPro" id="IPR024079">
    <property type="entry name" value="MetalloPept_cat_dom_sf"/>
</dbReference>
<gene>
    <name evidence="1" type="ORF">NQ315_015476</name>
</gene>
<organism evidence="1 2">
    <name type="scientific">Exocentrus adspersus</name>
    <dbReference type="NCBI Taxonomy" id="1586481"/>
    <lineage>
        <taxon>Eukaryota</taxon>
        <taxon>Metazoa</taxon>
        <taxon>Ecdysozoa</taxon>
        <taxon>Arthropoda</taxon>
        <taxon>Hexapoda</taxon>
        <taxon>Insecta</taxon>
        <taxon>Pterygota</taxon>
        <taxon>Neoptera</taxon>
        <taxon>Endopterygota</taxon>
        <taxon>Coleoptera</taxon>
        <taxon>Polyphaga</taxon>
        <taxon>Cucujiformia</taxon>
        <taxon>Chrysomeloidea</taxon>
        <taxon>Cerambycidae</taxon>
        <taxon>Lamiinae</taxon>
        <taxon>Acanthocinini</taxon>
        <taxon>Exocentrus</taxon>
    </lineage>
</organism>
<dbReference type="Gene3D" id="3.40.390.10">
    <property type="entry name" value="Collagenase (Catalytic Domain)"/>
    <property type="match status" value="1"/>
</dbReference>
<protein>
    <submittedName>
        <fullName evidence="1">Uncharacterized protein</fullName>
    </submittedName>
</protein>
<evidence type="ECO:0000313" key="1">
    <source>
        <dbReference type="EMBL" id="KAJ8915865.1"/>
    </source>
</evidence>
<comment type="caution">
    <text evidence="1">The sequence shown here is derived from an EMBL/GenBank/DDBJ whole genome shotgun (WGS) entry which is preliminary data.</text>
</comment>
<dbReference type="Proteomes" id="UP001159042">
    <property type="component" value="Unassembled WGS sequence"/>
</dbReference>
<dbReference type="EMBL" id="JANEYG010000048">
    <property type="protein sequence ID" value="KAJ8915865.1"/>
    <property type="molecule type" value="Genomic_DNA"/>
</dbReference>
<proteinExistence type="predicted"/>
<evidence type="ECO:0000313" key="2">
    <source>
        <dbReference type="Proteomes" id="UP001159042"/>
    </source>
</evidence>
<accession>A0AAV8VPD0</accession>
<reference evidence="1 2" key="1">
    <citation type="journal article" date="2023" name="Insect Mol. Biol.">
        <title>Genome sequencing provides insights into the evolution of gene families encoding plant cell wall-degrading enzymes in longhorned beetles.</title>
        <authorList>
            <person name="Shin N.R."/>
            <person name="Okamura Y."/>
            <person name="Kirsch R."/>
            <person name="Pauchet Y."/>
        </authorList>
    </citation>
    <scope>NUCLEOTIDE SEQUENCE [LARGE SCALE GENOMIC DNA]</scope>
    <source>
        <strain evidence="1">EAD_L_NR</strain>
    </source>
</reference>
<name>A0AAV8VPD0_9CUCU</name>
<dbReference type="Gene3D" id="1.10.1380.10">
    <property type="entry name" value="Neutral endopeptidase , domain2"/>
    <property type="match status" value="1"/>
</dbReference>
<keyword evidence="2" id="KW-1185">Reference proteome</keyword>
<dbReference type="InterPro" id="IPR042089">
    <property type="entry name" value="Peptidase_M13_dom_2"/>
</dbReference>
<sequence>MLQGYILKTVIIKPDTYLDNMISAILSHNLRKFNSLRVKHERDWYSEPIEVNAFNSFSDNAISKVT</sequence>